<dbReference type="EMBL" id="JALJOS010000045">
    <property type="protein sequence ID" value="KAK9820665.1"/>
    <property type="molecule type" value="Genomic_DNA"/>
</dbReference>
<proteinExistence type="predicted"/>
<gene>
    <name evidence="1" type="ORF">WJX74_002371</name>
</gene>
<dbReference type="SUPFAM" id="SSF51971">
    <property type="entry name" value="Nucleotide-binding domain"/>
    <property type="match status" value="1"/>
</dbReference>
<reference evidence="1 2" key="1">
    <citation type="journal article" date="2024" name="Nat. Commun.">
        <title>Phylogenomics reveals the evolutionary origins of lichenization in chlorophyte algae.</title>
        <authorList>
            <person name="Puginier C."/>
            <person name="Libourel C."/>
            <person name="Otte J."/>
            <person name="Skaloud P."/>
            <person name="Haon M."/>
            <person name="Grisel S."/>
            <person name="Petersen M."/>
            <person name="Berrin J.G."/>
            <person name="Delaux P.M."/>
            <person name="Dal Grande F."/>
            <person name="Keller J."/>
        </authorList>
    </citation>
    <scope>NUCLEOTIDE SEQUENCE [LARGE SCALE GENOMIC DNA]</scope>
    <source>
        <strain evidence="1 2">SAG 2145</strain>
    </source>
</reference>
<dbReference type="PANTHER" id="PTHR38688:SF1">
    <property type="entry name" value="FAD_NAD(P)-BINDING DOMAIN-CONTAINING PROTEIN"/>
    <property type="match status" value="1"/>
</dbReference>
<evidence type="ECO:0000313" key="2">
    <source>
        <dbReference type="Proteomes" id="UP001438707"/>
    </source>
</evidence>
<dbReference type="Proteomes" id="UP001438707">
    <property type="component" value="Unassembled WGS sequence"/>
</dbReference>
<evidence type="ECO:0000313" key="1">
    <source>
        <dbReference type="EMBL" id="KAK9820665.1"/>
    </source>
</evidence>
<evidence type="ECO:0008006" key="3">
    <source>
        <dbReference type="Google" id="ProtNLM"/>
    </source>
</evidence>
<keyword evidence="2" id="KW-1185">Reference proteome</keyword>
<organism evidence="1 2">
    <name type="scientific">Apatococcus lobatus</name>
    <dbReference type="NCBI Taxonomy" id="904363"/>
    <lineage>
        <taxon>Eukaryota</taxon>
        <taxon>Viridiplantae</taxon>
        <taxon>Chlorophyta</taxon>
        <taxon>core chlorophytes</taxon>
        <taxon>Trebouxiophyceae</taxon>
        <taxon>Chlorellales</taxon>
        <taxon>Chlorellaceae</taxon>
        <taxon>Apatococcus</taxon>
    </lineage>
</organism>
<comment type="caution">
    <text evidence="1">The sequence shown here is derived from an EMBL/GenBank/DDBJ whole genome shotgun (WGS) entry which is preliminary data.</text>
</comment>
<accession>A0AAW1QGU7</accession>
<protein>
    <recommendedName>
        <fullName evidence="3">FAD/NAD(P)-binding domain-containing protein</fullName>
    </recommendedName>
</protein>
<dbReference type="PANTHER" id="PTHR38688">
    <property type="entry name" value="PYR_REDOX_2 DOMAIN-CONTAINING PROTEIN"/>
    <property type="match status" value="1"/>
</dbReference>
<dbReference type="AlphaFoldDB" id="A0AAW1QGU7"/>
<sequence>MEAGMSPAAVNLESSKLHEKVAGAMGRAEIAKQVAQFGAKVPELASLQAGHFRNLVVGGGPAGYAVVSTLLDGGSSPTLWVDPAFQSGRLAQYLEVPSNTKTKLFAKFATTPACGSDGAALDPYQGEDPEKGCPLQAAQQMVVRLSENMHQNHSDMVTMRRGFVDSLDWMRDSWRIDDGRLTADCTFLATGASPQEPDGFPGLPYIPLDDALIPPRLPGHVSSEDTVCVIGSSHSAILVLKNLLDMKSGPKVINLYRSDLKYAREAPGGAIILDNTGLKGLAADWAREKLATGCYEKQGKLQRINTTKEDASEAIKDCTKLVSATGFKRNRLPELSVDGIPMRDVQHDKHTGAIIPGRLYGYGIAFPEEIVDPAYGHKESNVGLWKFMRYAREVLPAQQLCGAPA</sequence>
<name>A0AAW1QGU7_9CHLO</name>
<dbReference type="InterPro" id="IPR053275">
    <property type="entry name" value="Agnestin_monoxygenase"/>
</dbReference>